<dbReference type="Gene3D" id="3.90.80.10">
    <property type="entry name" value="Inorganic pyrophosphatase"/>
    <property type="match status" value="1"/>
</dbReference>
<name>A0A8J7H448_9FIRM</name>
<evidence type="ECO:0000313" key="1">
    <source>
        <dbReference type="EMBL" id="MBH1942103.1"/>
    </source>
</evidence>
<accession>A0A8J7H448</accession>
<keyword evidence="2" id="KW-1185">Reference proteome</keyword>
<dbReference type="SUPFAM" id="SSF50324">
    <property type="entry name" value="Inorganic pyrophosphatase"/>
    <property type="match status" value="1"/>
</dbReference>
<gene>
    <name evidence="1" type="ORF">I5677_14470</name>
</gene>
<organism evidence="1 2">
    <name type="scientific">Mobilitalea sibirica</name>
    <dbReference type="NCBI Taxonomy" id="1462919"/>
    <lineage>
        <taxon>Bacteria</taxon>
        <taxon>Bacillati</taxon>
        <taxon>Bacillota</taxon>
        <taxon>Clostridia</taxon>
        <taxon>Lachnospirales</taxon>
        <taxon>Lachnospiraceae</taxon>
        <taxon>Mobilitalea</taxon>
    </lineage>
</organism>
<reference evidence="1" key="1">
    <citation type="submission" date="2020-12" db="EMBL/GenBank/DDBJ databases">
        <title>M. sibirica DSM 26468T genome.</title>
        <authorList>
            <person name="Thieme N."/>
            <person name="Rettenmaier R."/>
            <person name="Zverlov V."/>
            <person name="Liebl W."/>
        </authorList>
    </citation>
    <scope>NUCLEOTIDE SEQUENCE</scope>
    <source>
        <strain evidence="1">DSM 26468</strain>
    </source>
</reference>
<comment type="caution">
    <text evidence="1">The sequence shown here is derived from an EMBL/GenBank/DDBJ whole genome shotgun (WGS) entry which is preliminary data.</text>
</comment>
<dbReference type="EMBL" id="JAEAGR010000017">
    <property type="protein sequence ID" value="MBH1942103.1"/>
    <property type="molecule type" value="Genomic_DNA"/>
</dbReference>
<dbReference type="AlphaFoldDB" id="A0A8J7H448"/>
<dbReference type="GO" id="GO:0006796">
    <property type="term" value="P:phosphate-containing compound metabolic process"/>
    <property type="evidence" value="ECO:0007669"/>
    <property type="project" value="InterPro"/>
</dbReference>
<proteinExistence type="predicted"/>
<evidence type="ECO:0000313" key="2">
    <source>
        <dbReference type="Proteomes" id="UP000623269"/>
    </source>
</evidence>
<dbReference type="GO" id="GO:0000287">
    <property type="term" value="F:magnesium ion binding"/>
    <property type="evidence" value="ECO:0007669"/>
    <property type="project" value="InterPro"/>
</dbReference>
<dbReference type="InterPro" id="IPR036649">
    <property type="entry name" value="Pyrophosphatase_sf"/>
</dbReference>
<dbReference type="GO" id="GO:0004427">
    <property type="term" value="F:inorganic diphosphate phosphatase activity"/>
    <property type="evidence" value="ECO:0007669"/>
    <property type="project" value="InterPro"/>
</dbReference>
<dbReference type="GO" id="GO:0005737">
    <property type="term" value="C:cytoplasm"/>
    <property type="evidence" value="ECO:0007669"/>
    <property type="project" value="InterPro"/>
</dbReference>
<dbReference type="RefSeq" id="WP_197662349.1">
    <property type="nucleotide sequence ID" value="NZ_JAEAGR010000017.1"/>
</dbReference>
<dbReference type="Proteomes" id="UP000623269">
    <property type="component" value="Unassembled WGS sequence"/>
</dbReference>
<sequence>MPLDFSHILGKKVKGIIDRPIGCTHLNRFSGLTYPVNYGYVEDVFAADSEEQDIYFLGTDHPLSTFEGVVIAVIHRLNDIEDKWIVAPEGMTFTDDEIIRQIEFMEKHFDIELYR</sequence>
<protein>
    <submittedName>
        <fullName evidence="1">Inorganic pyrophosphatase</fullName>
    </submittedName>
</protein>